<comment type="caution">
    <text evidence="2">The sequence shown here is derived from an EMBL/GenBank/DDBJ whole genome shotgun (WGS) entry which is preliminary data.</text>
</comment>
<dbReference type="Proteomes" id="UP001345691">
    <property type="component" value="Unassembled WGS sequence"/>
</dbReference>
<accession>A0ABR0JL11</accession>
<name>A0ABR0JL11_9EURO</name>
<dbReference type="InterPro" id="IPR038906">
    <property type="entry name" value="TTC36"/>
</dbReference>
<proteinExistence type="inferred from homology"/>
<evidence type="ECO:0000313" key="2">
    <source>
        <dbReference type="EMBL" id="KAK5066684.1"/>
    </source>
</evidence>
<dbReference type="PANTHER" id="PTHR21405:SF0">
    <property type="entry name" value="TETRATRICOPEPTIDE REPEAT PROTEIN 36"/>
    <property type="match status" value="1"/>
</dbReference>
<dbReference type="PANTHER" id="PTHR21405">
    <property type="entry name" value="CDNA SEQUENCE BC021608"/>
    <property type="match status" value="1"/>
</dbReference>
<evidence type="ECO:0000313" key="3">
    <source>
        <dbReference type="Proteomes" id="UP001345691"/>
    </source>
</evidence>
<keyword evidence="3" id="KW-1185">Reference proteome</keyword>
<evidence type="ECO:0000256" key="1">
    <source>
        <dbReference type="ARBA" id="ARBA00006995"/>
    </source>
</evidence>
<dbReference type="EMBL" id="JAVRRF010000003">
    <property type="protein sequence ID" value="KAK5066684.1"/>
    <property type="molecule type" value="Genomic_DNA"/>
</dbReference>
<organism evidence="2 3">
    <name type="scientific">Exophiala sideris</name>
    <dbReference type="NCBI Taxonomy" id="1016849"/>
    <lineage>
        <taxon>Eukaryota</taxon>
        <taxon>Fungi</taxon>
        <taxon>Dikarya</taxon>
        <taxon>Ascomycota</taxon>
        <taxon>Pezizomycotina</taxon>
        <taxon>Eurotiomycetes</taxon>
        <taxon>Chaetothyriomycetidae</taxon>
        <taxon>Chaetothyriales</taxon>
        <taxon>Herpotrichiellaceae</taxon>
        <taxon>Exophiala</taxon>
    </lineage>
</organism>
<sequence length="239" mass="25673">MAVATQLSKNDSSVLSAILNPEAGLGDNFAAIIQTSAVNSGESHIAYTIRQQEKHILLSLNTESPSRSDIEDAISAFGNLLDKFPGYASGYANRAQARRLLYPDLATLAEHPEDVDAMFDDLEKAISLASPQNSIQAVSSEAASVLSSAHTHRAYLLYEASQKLGLGNKMLALSHFAKFDSQTLSELASRDFALGGRYGNKVAKQLAVHTNPYAKLCGSIVKEALQKEIESIAEGTMSR</sequence>
<protein>
    <submittedName>
        <fullName evidence="2">Uncharacterized protein</fullName>
    </submittedName>
</protein>
<reference evidence="2 3" key="1">
    <citation type="submission" date="2023-08" db="EMBL/GenBank/DDBJ databases">
        <title>Black Yeasts Isolated from many extreme environments.</title>
        <authorList>
            <person name="Coleine C."/>
            <person name="Stajich J.E."/>
            <person name="Selbmann L."/>
        </authorList>
    </citation>
    <scope>NUCLEOTIDE SEQUENCE [LARGE SCALE GENOMIC DNA]</scope>
    <source>
        <strain evidence="2 3">CCFEE 6328</strain>
    </source>
</reference>
<gene>
    <name evidence="2" type="ORF">LTR69_002031</name>
</gene>
<comment type="similarity">
    <text evidence="1">Belongs to the TTC36 family.</text>
</comment>